<keyword evidence="5" id="KW-1185">Reference proteome</keyword>
<keyword evidence="2" id="KW-0812">Transmembrane</keyword>
<feature type="signal peptide" evidence="3">
    <location>
        <begin position="1"/>
        <end position="21"/>
    </location>
</feature>
<feature type="compositionally biased region" description="Acidic residues" evidence="1">
    <location>
        <begin position="168"/>
        <end position="189"/>
    </location>
</feature>
<dbReference type="Proteomes" id="UP000094569">
    <property type="component" value="Unassembled WGS sequence"/>
</dbReference>
<evidence type="ECO:0000256" key="1">
    <source>
        <dbReference type="SAM" id="MobiDB-lite"/>
    </source>
</evidence>
<keyword evidence="3" id="KW-0732">Signal</keyword>
<dbReference type="PANTHER" id="PTHR28008">
    <property type="entry name" value="DOMAIN PROTEIN, PUTATIVE (AFU_ORTHOLOGUE AFUA_3G10980)-RELATED"/>
    <property type="match status" value="1"/>
</dbReference>
<feature type="chain" id="PRO_5009123621" description="VanZ-like domain-containing protein" evidence="3">
    <location>
        <begin position="22"/>
        <end position="221"/>
    </location>
</feature>
<dbReference type="EMBL" id="JXNT01000005">
    <property type="protein sequence ID" value="ODM19248.1"/>
    <property type="molecule type" value="Genomic_DNA"/>
</dbReference>
<evidence type="ECO:0000313" key="5">
    <source>
        <dbReference type="Proteomes" id="UP000094569"/>
    </source>
</evidence>
<comment type="caution">
    <text evidence="4">The sequence shown here is derived from an EMBL/GenBank/DDBJ whole genome shotgun (WGS) entry which is preliminary data.</text>
</comment>
<feature type="region of interest" description="Disordered" evidence="1">
    <location>
        <begin position="141"/>
        <end position="221"/>
    </location>
</feature>
<sequence length="221" mass="24216">MRIRYSFAGAFILLVLVAAYAGLLPHSTSSPIPPNLQPNDKFLHLITFFLLSLIFYWIFDTSRRRALHLTLLICTLALGVGSEILQGLLPNDRPFDPLDLLANLVGSLGAVGLCGWYHRRMLERRRKARYGALADDEGAGDDVELSGMGHGRDEESGLGPQENGVMSLEEEVDNWDENAVDRWDEEDGLDEHGNGVRDQKAGGARAAGATAGIDEGKKRSD</sequence>
<name>A0A1E3BED6_ASPCR</name>
<feature type="transmembrane region" description="Helical" evidence="2">
    <location>
        <begin position="100"/>
        <end position="117"/>
    </location>
</feature>
<gene>
    <name evidence="4" type="ORF">SI65_05865</name>
</gene>
<proteinExistence type="predicted"/>
<dbReference type="PANTHER" id="PTHR28008:SF1">
    <property type="entry name" value="DOMAIN PROTEIN, PUTATIVE (AFU_ORTHOLOGUE AFUA_3G10980)-RELATED"/>
    <property type="match status" value="1"/>
</dbReference>
<feature type="transmembrane region" description="Helical" evidence="2">
    <location>
        <begin position="66"/>
        <end position="88"/>
    </location>
</feature>
<evidence type="ECO:0000313" key="4">
    <source>
        <dbReference type="EMBL" id="ODM19248.1"/>
    </source>
</evidence>
<accession>A0A1E3BED6</accession>
<reference evidence="4 5" key="1">
    <citation type="journal article" date="2016" name="BMC Genomics">
        <title>Comparative genomic and transcriptomic analyses of the Fuzhuan brick tea-fermentation fungus Aspergillus cristatus.</title>
        <authorList>
            <person name="Ge Y."/>
            <person name="Wang Y."/>
            <person name="Liu Y."/>
            <person name="Tan Y."/>
            <person name="Ren X."/>
            <person name="Zhang X."/>
            <person name="Hyde K.D."/>
            <person name="Liu Y."/>
            <person name="Liu Z."/>
        </authorList>
    </citation>
    <scope>NUCLEOTIDE SEQUENCE [LARGE SCALE GENOMIC DNA]</scope>
    <source>
        <strain evidence="4 5">GZAAS20.1005</strain>
    </source>
</reference>
<dbReference type="NCBIfam" id="NF037970">
    <property type="entry name" value="vanZ_1"/>
    <property type="match status" value="1"/>
</dbReference>
<protein>
    <recommendedName>
        <fullName evidence="6">VanZ-like domain-containing protein</fullName>
    </recommendedName>
</protein>
<evidence type="ECO:0008006" key="6">
    <source>
        <dbReference type="Google" id="ProtNLM"/>
    </source>
</evidence>
<feature type="transmembrane region" description="Helical" evidence="2">
    <location>
        <begin position="41"/>
        <end position="59"/>
    </location>
</feature>
<organism evidence="4 5">
    <name type="scientific">Aspergillus cristatus</name>
    <name type="common">Chinese Fuzhuan brick tea-fermentation fungus</name>
    <name type="synonym">Eurotium cristatum</name>
    <dbReference type="NCBI Taxonomy" id="573508"/>
    <lineage>
        <taxon>Eukaryota</taxon>
        <taxon>Fungi</taxon>
        <taxon>Dikarya</taxon>
        <taxon>Ascomycota</taxon>
        <taxon>Pezizomycotina</taxon>
        <taxon>Eurotiomycetes</taxon>
        <taxon>Eurotiomycetidae</taxon>
        <taxon>Eurotiales</taxon>
        <taxon>Aspergillaceae</taxon>
        <taxon>Aspergillus</taxon>
        <taxon>Aspergillus subgen. Aspergillus</taxon>
    </lineage>
</organism>
<feature type="compositionally biased region" description="Low complexity" evidence="1">
    <location>
        <begin position="201"/>
        <end position="212"/>
    </location>
</feature>
<dbReference type="AlphaFoldDB" id="A0A1E3BED6"/>
<feature type="compositionally biased region" description="Basic and acidic residues" evidence="1">
    <location>
        <begin position="190"/>
        <end position="200"/>
    </location>
</feature>
<dbReference type="VEuPathDB" id="FungiDB:SI65_05865"/>
<evidence type="ECO:0000256" key="3">
    <source>
        <dbReference type="SAM" id="SignalP"/>
    </source>
</evidence>
<keyword evidence="2" id="KW-1133">Transmembrane helix</keyword>
<evidence type="ECO:0000256" key="2">
    <source>
        <dbReference type="SAM" id="Phobius"/>
    </source>
</evidence>
<dbReference type="OrthoDB" id="63581at2759"/>
<keyword evidence="2" id="KW-0472">Membrane</keyword>